<dbReference type="GeneID" id="4354753"/>
<protein>
    <submittedName>
        <fullName evidence="2">Uncharacterized protein</fullName>
    </submittedName>
</protein>
<organism evidence="2 3">
    <name type="scientific">Aspergillus terreus (strain NIH 2624 / FGSC A1156)</name>
    <dbReference type="NCBI Taxonomy" id="341663"/>
    <lineage>
        <taxon>Eukaryota</taxon>
        <taxon>Fungi</taxon>
        <taxon>Dikarya</taxon>
        <taxon>Ascomycota</taxon>
        <taxon>Pezizomycotina</taxon>
        <taxon>Eurotiomycetes</taxon>
        <taxon>Eurotiomycetidae</taxon>
        <taxon>Eurotiales</taxon>
        <taxon>Aspergillaceae</taxon>
        <taxon>Aspergillus</taxon>
        <taxon>Aspergillus subgen. Circumdati</taxon>
    </lineage>
</organism>
<evidence type="ECO:0000313" key="2">
    <source>
        <dbReference type="EMBL" id="EAU38651.1"/>
    </source>
</evidence>
<dbReference type="AlphaFoldDB" id="Q0D229"/>
<feature type="compositionally biased region" description="Polar residues" evidence="1">
    <location>
        <begin position="97"/>
        <end position="107"/>
    </location>
</feature>
<reference evidence="3" key="1">
    <citation type="submission" date="2005-09" db="EMBL/GenBank/DDBJ databases">
        <title>Annotation of the Aspergillus terreus NIH2624 genome.</title>
        <authorList>
            <person name="Birren B.W."/>
            <person name="Lander E.S."/>
            <person name="Galagan J.E."/>
            <person name="Nusbaum C."/>
            <person name="Devon K."/>
            <person name="Henn M."/>
            <person name="Ma L.-J."/>
            <person name="Jaffe D.B."/>
            <person name="Butler J."/>
            <person name="Alvarez P."/>
            <person name="Gnerre S."/>
            <person name="Grabherr M."/>
            <person name="Kleber M."/>
            <person name="Mauceli E.W."/>
            <person name="Brockman W."/>
            <person name="Rounsley S."/>
            <person name="Young S.K."/>
            <person name="LaButti K."/>
            <person name="Pushparaj V."/>
            <person name="DeCaprio D."/>
            <person name="Crawford M."/>
            <person name="Koehrsen M."/>
            <person name="Engels R."/>
            <person name="Montgomery P."/>
            <person name="Pearson M."/>
            <person name="Howarth C."/>
            <person name="Larson L."/>
            <person name="Luoma S."/>
            <person name="White J."/>
            <person name="Alvarado L."/>
            <person name="Kodira C.D."/>
            <person name="Zeng Q."/>
            <person name="Oleary S."/>
            <person name="Yandava C."/>
            <person name="Denning D.W."/>
            <person name="Nierman W.C."/>
            <person name="Milne T."/>
            <person name="Madden K."/>
        </authorList>
    </citation>
    <scope>NUCLEOTIDE SEQUENCE [LARGE SCALE GENOMIC DNA]</scope>
    <source>
        <strain evidence="3">NIH 2624 / FGSC A1156</strain>
    </source>
</reference>
<dbReference type="EMBL" id="CH476594">
    <property type="protein sequence ID" value="EAU38651.1"/>
    <property type="molecule type" value="Genomic_DNA"/>
</dbReference>
<sequence>MYASLIASVTKSGRMHFRIKSPCSDDMSLSVQYTPVSVISMLEDCERTRQLFQEDSTYPERLYKGGERCGKWCTSQDPVTVRGPPRAPRSIFDREASLSTTDVNSSA</sequence>
<evidence type="ECO:0000256" key="1">
    <source>
        <dbReference type="SAM" id="MobiDB-lite"/>
    </source>
</evidence>
<accession>Q0D229</accession>
<gene>
    <name evidence="2" type="ORF">ATEG_00005</name>
</gene>
<dbReference type="Proteomes" id="UP000007963">
    <property type="component" value="Unassembled WGS sequence"/>
</dbReference>
<dbReference type="VEuPathDB" id="FungiDB:ATEG_00005"/>
<name>Q0D229_ASPTN</name>
<proteinExistence type="predicted"/>
<dbReference type="RefSeq" id="XP_001210091.1">
    <property type="nucleotide sequence ID" value="XM_001210091.1"/>
</dbReference>
<feature type="region of interest" description="Disordered" evidence="1">
    <location>
        <begin position="74"/>
        <end position="107"/>
    </location>
</feature>
<evidence type="ECO:0000313" key="3">
    <source>
        <dbReference type="Proteomes" id="UP000007963"/>
    </source>
</evidence>
<dbReference type="HOGENOM" id="CLU_2209491_0_0_1"/>